<dbReference type="Proteomes" id="UP001152797">
    <property type="component" value="Unassembled WGS sequence"/>
</dbReference>
<evidence type="ECO:0000256" key="1">
    <source>
        <dbReference type="SAM" id="MobiDB-lite"/>
    </source>
</evidence>
<feature type="non-terminal residue" evidence="2">
    <location>
        <position position="1"/>
    </location>
</feature>
<evidence type="ECO:0000313" key="4">
    <source>
        <dbReference type="Proteomes" id="UP001152797"/>
    </source>
</evidence>
<reference evidence="2" key="1">
    <citation type="submission" date="2022-10" db="EMBL/GenBank/DDBJ databases">
        <authorList>
            <person name="Chen Y."/>
            <person name="Dougan E. K."/>
            <person name="Chan C."/>
            <person name="Rhodes N."/>
            <person name="Thang M."/>
        </authorList>
    </citation>
    <scope>NUCLEOTIDE SEQUENCE</scope>
</reference>
<accession>A0A9P1FPI2</accession>
<gene>
    <name evidence="2" type="ORF">C1SCF055_LOCUS12335</name>
</gene>
<dbReference type="EMBL" id="CAMXCT030000923">
    <property type="protein sequence ID" value="CAL4772141.1"/>
    <property type="molecule type" value="Genomic_DNA"/>
</dbReference>
<name>A0A9P1FPI2_9DINO</name>
<feature type="compositionally biased region" description="Basic and acidic residues" evidence="1">
    <location>
        <begin position="29"/>
        <end position="42"/>
    </location>
</feature>
<dbReference type="EMBL" id="CAMXCT020000923">
    <property type="protein sequence ID" value="CAL1138204.1"/>
    <property type="molecule type" value="Genomic_DNA"/>
</dbReference>
<sequence length="144" mass="16476">KFKHTAMATTFQRLIRMPKRARSAPPGAKVEKGQQETGHRSDSPAAKHTRELQAFLRFVECDEGGFTEWMGRVRERWQAKLECLDGRDEVRPTRPNKLPETMEQGIPETADFCVPLNELQRSKVCPLFGHGWHGAEKSRCMLSL</sequence>
<evidence type="ECO:0000313" key="2">
    <source>
        <dbReference type="EMBL" id="CAI3984829.1"/>
    </source>
</evidence>
<comment type="caution">
    <text evidence="2">The sequence shown here is derived from an EMBL/GenBank/DDBJ whole genome shotgun (WGS) entry which is preliminary data.</text>
</comment>
<organism evidence="2">
    <name type="scientific">Cladocopium goreaui</name>
    <dbReference type="NCBI Taxonomy" id="2562237"/>
    <lineage>
        <taxon>Eukaryota</taxon>
        <taxon>Sar</taxon>
        <taxon>Alveolata</taxon>
        <taxon>Dinophyceae</taxon>
        <taxon>Suessiales</taxon>
        <taxon>Symbiodiniaceae</taxon>
        <taxon>Cladocopium</taxon>
    </lineage>
</organism>
<reference evidence="3" key="2">
    <citation type="submission" date="2024-04" db="EMBL/GenBank/DDBJ databases">
        <authorList>
            <person name="Chen Y."/>
            <person name="Shah S."/>
            <person name="Dougan E. K."/>
            <person name="Thang M."/>
            <person name="Chan C."/>
        </authorList>
    </citation>
    <scope>NUCLEOTIDE SEQUENCE [LARGE SCALE GENOMIC DNA]</scope>
</reference>
<feature type="region of interest" description="Disordered" evidence="1">
    <location>
        <begin position="17"/>
        <end position="47"/>
    </location>
</feature>
<dbReference type="EMBL" id="CAMXCT010000923">
    <property type="protein sequence ID" value="CAI3984829.1"/>
    <property type="molecule type" value="Genomic_DNA"/>
</dbReference>
<protein>
    <submittedName>
        <fullName evidence="2">Uncharacterized protein</fullName>
    </submittedName>
</protein>
<keyword evidence="4" id="KW-1185">Reference proteome</keyword>
<evidence type="ECO:0000313" key="3">
    <source>
        <dbReference type="EMBL" id="CAL1138204.1"/>
    </source>
</evidence>
<proteinExistence type="predicted"/>
<dbReference type="AlphaFoldDB" id="A0A9P1FPI2"/>